<dbReference type="KEGG" id="aue:C5O00_00450"/>
<dbReference type="OrthoDB" id="1132709at2"/>
<evidence type="ECO:0000256" key="4">
    <source>
        <dbReference type="ARBA" id="ARBA00022741"/>
    </source>
</evidence>
<keyword evidence="5 8" id="KW-0067">ATP-binding</keyword>
<feature type="transmembrane region" description="Helical" evidence="8">
    <location>
        <begin position="89"/>
        <end position="110"/>
    </location>
</feature>
<evidence type="ECO:0000256" key="8">
    <source>
        <dbReference type="RuleBase" id="RU363121"/>
    </source>
</evidence>
<evidence type="ECO:0000256" key="6">
    <source>
        <dbReference type="ARBA" id="ARBA00022989"/>
    </source>
</evidence>
<dbReference type="InterPro" id="IPR016024">
    <property type="entry name" value="ARM-type_fold"/>
</dbReference>
<comment type="similarity">
    <text evidence="8">Belongs to the ADP/ATP translocase tlc family.</text>
</comment>
<dbReference type="PANTHER" id="PTHR43596">
    <property type="entry name" value="ADP,ATP CARRIER PROTEIN"/>
    <property type="match status" value="1"/>
</dbReference>
<keyword evidence="7 8" id="KW-0472">Membrane</keyword>
<comment type="subcellular location">
    <subcellularLocation>
        <location evidence="1 8">Membrane</location>
        <topology evidence="1 8">Multi-pass membrane protein</topology>
    </subcellularLocation>
</comment>
<reference evidence="9 10" key="1">
    <citation type="submission" date="2018-02" db="EMBL/GenBank/DDBJ databases">
        <title>Genomic analysis of the strain RR4-38 isolated from a seawater recirculating aquaculture system.</title>
        <authorList>
            <person name="Kim Y.-S."/>
            <person name="Jang Y.H."/>
            <person name="Kim K.-H."/>
        </authorList>
    </citation>
    <scope>NUCLEOTIDE SEQUENCE [LARGE SCALE GENOMIC DNA]</scope>
    <source>
        <strain evidence="9 10">RR4-38</strain>
    </source>
</reference>
<evidence type="ECO:0000256" key="2">
    <source>
        <dbReference type="ARBA" id="ARBA00022448"/>
    </source>
</evidence>
<feature type="transmembrane region" description="Helical" evidence="8">
    <location>
        <begin position="369"/>
        <end position="390"/>
    </location>
</feature>
<protein>
    <recommendedName>
        <fullName evidence="8">ADP,ATP carrier protein</fullName>
    </recommendedName>
</protein>
<evidence type="ECO:0000256" key="1">
    <source>
        <dbReference type="ARBA" id="ARBA00004141"/>
    </source>
</evidence>
<feature type="transmembrane region" description="Helical" evidence="8">
    <location>
        <begin position="152"/>
        <end position="170"/>
    </location>
</feature>
<name>A0A2S0HSU6_9FLAO</name>
<keyword evidence="10" id="KW-1185">Reference proteome</keyword>
<dbReference type="PANTHER" id="PTHR43596:SF1">
    <property type="entry name" value="ADP,ATP CARRIER PROTEIN"/>
    <property type="match status" value="1"/>
</dbReference>
<dbReference type="InterPro" id="IPR004667">
    <property type="entry name" value="ADP_ATP_car_bac_type"/>
</dbReference>
<dbReference type="GO" id="GO:0005471">
    <property type="term" value="F:ATP:ADP antiporter activity"/>
    <property type="evidence" value="ECO:0007669"/>
    <property type="project" value="InterPro"/>
</dbReference>
<feature type="transmembrane region" description="Helical" evidence="8">
    <location>
        <begin position="396"/>
        <end position="415"/>
    </location>
</feature>
<feature type="transmembrane region" description="Helical" evidence="8">
    <location>
        <begin position="182"/>
        <end position="202"/>
    </location>
</feature>
<dbReference type="GO" id="GO:0016020">
    <property type="term" value="C:membrane"/>
    <property type="evidence" value="ECO:0007669"/>
    <property type="project" value="UniProtKB-SubCell"/>
</dbReference>
<evidence type="ECO:0000256" key="5">
    <source>
        <dbReference type="ARBA" id="ARBA00022840"/>
    </source>
</evidence>
<keyword evidence="4 8" id="KW-0547">Nucleotide-binding</keyword>
<proteinExistence type="inferred from homology"/>
<keyword evidence="2 8" id="KW-0813">Transport</keyword>
<dbReference type="Pfam" id="PF03219">
    <property type="entry name" value="TLC"/>
    <property type="match status" value="1"/>
</dbReference>
<evidence type="ECO:0000313" key="10">
    <source>
        <dbReference type="Proteomes" id="UP000238442"/>
    </source>
</evidence>
<feature type="transmembrane region" description="Helical" evidence="8">
    <location>
        <begin position="305"/>
        <end position="332"/>
    </location>
</feature>
<dbReference type="Gene3D" id="1.20.1250.20">
    <property type="entry name" value="MFS general substrate transporter like domains"/>
    <property type="match status" value="1"/>
</dbReference>
<feature type="transmembrane region" description="Helical" evidence="8">
    <location>
        <begin position="272"/>
        <end position="293"/>
    </location>
</feature>
<keyword evidence="6 8" id="KW-1133">Transmembrane helix</keyword>
<feature type="transmembrane region" description="Helical" evidence="8">
    <location>
        <begin position="234"/>
        <end position="252"/>
    </location>
</feature>
<accession>A0A2S0HSU6</accession>
<dbReference type="SUPFAM" id="SSF103473">
    <property type="entry name" value="MFS general substrate transporter"/>
    <property type="match status" value="1"/>
</dbReference>
<keyword evidence="3 8" id="KW-0812">Transmembrane</keyword>
<feature type="transmembrane region" description="Helical" evidence="8">
    <location>
        <begin position="26"/>
        <end position="46"/>
    </location>
</feature>
<dbReference type="InterPro" id="IPR036259">
    <property type="entry name" value="MFS_trans_sf"/>
</dbReference>
<dbReference type="EMBL" id="CP027062">
    <property type="protein sequence ID" value="AVI49715.1"/>
    <property type="molecule type" value="Genomic_DNA"/>
</dbReference>
<dbReference type="GO" id="GO:0005524">
    <property type="term" value="F:ATP binding"/>
    <property type="evidence" value="ECO:0007669"/>
    <property type="project" value="UniProtKB-KW"/>
</dbReference>
<gene>
    <name evidence="9" type="ORF">C5O00_00450</name>
</gene>
<dbReference type="PROSITE" id="PS50077">
    <property type="entry name" value="HEAT_REPEAT"/>
    <property type="match status" value="1"/>
</dbReference>
<feature type="transmembrane region" description="Helical" evidence="8">
    <location>
        <begin position="58"/>
        <end position="77"/>
    </location>
</feature>
<sequence>MFSTTILKRYIMKIFDLQEDELKKTLLLQLNVFLLISTLLIVKPVINSLFLSELTADALPIGYLLTALMAVTGSWFYTKALERYALNHIIERTLLVSILSLVVFGILFRYDVANGLFLYIPYIWIAIFGLLTASQFWILANLVYNVRSAKRVFGFIGGGAIAGGIFGGYLTSLLTNLFDAEIMLFVAALLLMGCVPITRYIWKKEVVKLNDFQVSLRSQPKAESPFRLIRHSKLLYLIALVIGISVLVAKLVDYQYSDYASRLIEDPEELASFFGFWFSTLSVISLIIQLFLTKRIVGTFGVGKSLLWLPTGILIGSFTLLFLPQLWVIVFIKVVDGSLKQSVNKAATELLSIPIPIEIKKKTKTFTDVVIDSISTGVAGIILIFFINALDIPSTYISIIIIILIAVWLYFIYLLRKEYIIAFKMLLETSPESREKVAKPVIPVTSIVATVKRVLSSGSEGQILYMLQKVLEVKDERFFYAIKALLTHPSDRVRALAIENLYFLKTENLSDTMEKLIFDPDQQVTTVAFRYLIKNYRMDVVELFDKYLDSEDNTVSNAALLGLSLELRNNVKLQQRFNFAGIIERSISSLPQFQDPEAREERISTIVESIGNARLSAMYSYIEQRLANEHLPVKHLNHAVKAAATTLDKSFIDNVISHLVAKETRETAVNGLYGYGEPILDILKSKIKSDLYDISVCIPMIAVIEKFASQKAMSTLMDITDSTEHAVKIEAIDAIQRLKWKYKYLTVDDRFVVSKVLDECNLYQNTLSVIHSQIIIQYKSVGPESIVSEEREARNLLIKILESRLDRQLQRIFRLLGIKYPPNDVEPILNSILNGKEEQRIHAIEFLDNILNNQLKKELIPVAESVLIDSISEEKIKKLNLKVLSEEECYRALLTRKDPKLKLAVIHLIQKSKNKRFLPLLQTQINDPKEKIRSKVTEAIEVLSD</sequence>
<dbReference type="SUPFAM" id="SSF48371">
    <property type="entry name" value="ARM repeat"/>
    <property type="match status" value="1"/>
</dbReference>
<organism evidence="9 10">
    <name type="scientific">Pukyongia salina</name>
    <dbReference type="NCBI Taxonomy" id="2094025"/>
    <lineage>
        <taxon>Bacteria</taxon>
        <taxon>Pseudomonadati</taxon>
        <taxon>Bacteroidota</taxon>
        <taxon>Flavobacteriia</taxon>
        <taxon>Flavobacteriales</taxon>
        <taxon>Flavobacteriaceae</taxon>
        <taxon>Pukyongia</taxon>
    </lineage>
</organism>
<feature type="transmembrane region" description="Helical" evidence="8">
    <location>
        <begin position="116"/>
        <end position="140"/>
    </location>
</feature>
<dbReference type="AlphaFoldDB" id="A0A2S0HSU6"/>
<dbReference type="InterPro" id="IPR021133">
    <property type="entry name" value="HEAT_type_2"/>
</dbReference>
<evidence type="ECO:0000313" key="9">
    <source>
        <dbReference type="EMBL" id="AVI49715.1"/>
    </source>
</evidence>
<evidence type="ECO:0000256" key="3">
    <source>
        <dbReference type="ARBA" id="ARBA00022692"/>
    </source>
</evidence>
<dbReference type="Proteomes" id="UP000238442">
    <property type="component" value="Chromosome"/>
</dbReference>
<evidence type="ECO:0000256" key="7">
    <source>
        <dbReference type="ARBA" id="ARBA00023136"/>
    </source>
</evidence>